<evidence type="ECO:0000256" key="6">
    <source>
        <dbReference type="ARBA" id="ARBA00022553"/>
    </source>
</evidence>
<dbReference type="PIRSF" id="PIRSF038016">
    <property type="entry name" value="Telomere_bd-1_Pin2"/>
    <property type="match status" value="1"/>
</dbReference>
<keyword evidence="13 18" id="KW-0238">DNA-binding</keyword>
<comment type="subunit">
    <text evidence="18">Homodimer.</text>
</comment>
<dbReference type="GO" id="GO:0005819">
    <property type="term" value="C:spindle"/>
    <property type="evidence" value="ECO:0007669"/>
    <property type="project" value="UniProtKB-SubCell"/>
</dbReference>
<feature type="compositionally biased region" description="Polar residues" evidence="19">
    <location>
        <begin position="1"/>
        <end position="18"/>
    </location>
</feature>
<accession>A0AAD4U4F4</accession>
<dbReference type="PANTHER" id="PTHR46734:SF1">
    <property type="entry name" value="TELOMERIC REPEAT-BINDING FACTOR 1"/>
    <property type="match status" value="1"/>
</dbReference>
<evidence type="ECO:0000256" key="16">
    <source>
        <dbReference type="ARBA" id="ARBA00023306"/>
    </source>
</evidence>
<evidence type="ECO:0000256" key="8">
    <source>
        <dbReference type="ARBA" id="ARBA00022765"/>
    </source>
</evidence>
<dbReference type="GO" id="GO:0098505">
    <property type="term" value="F:G-rich strand telomeric DNA binding"/>
    <property type="evidence" value="ECO:0007669"/>
    <property type="project" value="TreeGrafter"/>
</dbReference>
<evidence type="ECO:0000256" key="9">
    <source>
        <dbReference type="ARBA" id="ARBA00022776"/>
    </source>
</evidence>
<dbReference type="GO" id="GO:0071532">
    <property type="term" value="F:ankyrin repeat binding"/>
    <property type="evidence" value="ECO:0007669"/>
    <property type="project" value="TreeGrafter"/>
</dbReference>
<evidence type="ECO:0000256" key="5">
    <source>
        <dbReference type="ARBA" id="ARBA00022499"/>
    </source>
</evidence>
<keyword evidence="10" id="KW-0832">Ubl conjugation</keyword>
<dbReference type="SUPFAM" id="SSF63600">
    <property type="entry name" value="Telomeric repeat binding factor (TRF) dimerisation domain"/>
    <property type="match status" value="1"/>
</dbReference>
<keyword evidence="16 18" id="KW-0131">Cell cycle</keyword>
<dbReference type="PROSITE" id="PS50090">
    <property type="entry name" value="MYB_LIKE"/>
    <property type="match status" value="1"/>
</dbReference>
<evidence type="ECO:0000256" key="7">
    <source>
        <dbReference type="ARBA" id="ARBA00022618"/>
    </source>
</evidence>
<feature type="region of interest" description="Disordered" evidence="19">
    <location>
        <begin position="325"/>
        <end position="369"/>
    </location>
</feature>
<comment type="caution">
    <text evidence="22">The sequence shown here is derived from an EMBL/GenBank/DDBJ whole genome shotgun (WGS) entry which is preliminary data.</text>
</comment>
<keyword evidence="23" id="KW-1185">Reference proteome</keyword>
<evidence type="ECO:0000256" key="11">
    <source>
        <dbReference type="ARBA" id="ARBA00022895"/>
    </source>
</evidence>
<dbReference type="InterPro" id="IPR017930">
    <property type="entry name" value="Myb_dom"/>
</dbReference>
<organism evidence="22 23">
    <name type="scientific">Ovis ammon polii</name>
    <dbReference type="NCBI Taxonomy" id="230172"/>
    <lineage>
        <taxon>Eukaryota</taxon>
        <taxon>Metazoa</taxon>
        <taxon>Chordata</taxon>
        <taxon>Craniata</taxon>
        <taxon>Vertebrata</taxon>
        <taxon>Euteleostomi</taxon>
        <taxon>Mammalia</taxon>
        <taxon>Eutheria</taxon>
        <taxon>Laurasiatheria</taxon>
        <taxon>Artiodactyla</taxon>
        <taxon>Ruminantia</taxon>
        <taxon>Pecora</taxon>
        <taxon>Bovidae</taxon>
        <taxon>Caprinae</taxon>
        <taxon>Ovis</taxon>
    </lineage>
</organism>
<evidence type="ECO:0000256" key="4">
    <source>
        <dbReference type="ARBA" id="ARBA00022490"/>
    </source>
</evidence>
<comment type="subcellular location">
    <subcellularLocation>
        <location evidence="2">Chromosome</location>
        <location evidence="2">Telomere</location>
    </subcellularLocation>
    <subcellularLocation>
        <location evidence="1">Cytoplasm</location>
        <location evidence="1">Cytoskeleton</location>
        <location evidence="1">Spindle</location>
    </subcellularLocation>
    <subcellularLocation>
        <location evidence="18">Nucleus</location>
    </subcellularLocation>
</comment>
<dbReference type="EMBL" id="JAKZEL010000010">
    <property type="protein sequence ID" value="KAI4539717.1"/>
    <property type="molecule type" value="Genomic_DNA"/>
</dbReference>
<feature type="compositionally biased region" description="Basic and acidic residues" evidence="19">
    <location>
        <begin position="76"/>
        <end position="91"/>
    </location>
</feature>
<feature type="compositionally biased region" description="Basic and acidic residues" evidence="19">
    <location>
        <begin position="325"/>
        <end position="342"/>
    </location>
</feature>
<dbReference type="InterPro" id="IPR009057">
    <property type="entry name" value="Homeodomain-like_sf"/>
</dbReference>
<feature type="domain" description="HTH myb-type" evidence="21">
    <location>
        <begin position="434"/>
        <end position="491"/>
    </location>
</feature>
<sequence length="498" mass="56993">MQRLEQVSANPKPGSSRSPIPAMFDWCFPSGGRGRLPWARSARREPVIALRRKGQKLREVFNMAEDTASAAQSPRGRADGEDAGSSEERVADTVTDDEEQFECQELLECQVQLGAPEEEEDAGLVAEAEAVAAGWMLDFLCLSLCRAFRDGRSDDFHRTRDSAEAIIHGLSSLTAYQLRTIYVCQFLTRIEAGKTLDAQFESDERITPLESALMIWASIEKEHDKLHEEIENLIKIQAIAVCMENGNFKEAEEVFERVFGDPNSYMPFKRKLLMIISQKDTFHSFFQHFSYNHMMEKIKSYVNCVLNEKSSTFLMKAATKVVETKRARTTYSEDKPNGKDVELATETNLDTGQSVSDKQSAVTESSGDTVSLLRSHKNLFLSKLKRGNQQQDFNKKEERVETSQSGRKKKNSRRATESKRIRILKSQPVTPEKHRSRKKQAWLWEEDKNLRSGVRKYGEGNWSKILSHYEFNNRTSVMLKDRWRTMKKLKLICSDSED</sequence>
<dbReference type="Proteomes" id="UP001214576">
    <property type="component" value="Unassembled WGS sequence"/>
</dbReference>
<dbReference type="Pfam" id="PF00249">
    <property type="entry name" value="Myb_DNA-binding"/>
    <property type="match status" value="1"/>
</dbReference>
<name>A0AAD4U4F4_OVIAM</name>
<dbReference type="InterPro" id="IPR036507">
    <property type="entry name" value="Telomere_rpt-bd_fac_dimer_sf"/>
</dbReference>
<dbReference type="GO" id="GO:0007004">
    <property type="term" value="P:telomere maintenance via telomerase"/>
    <property type="evidence" value="ECO:0007669"/>
    <property type="project" value="TreeGrafter"/>
</dbReference>
<gene>
    <name evidence="22" type="ORF">MG293_010112</name>
</gene>
<keyword evidence="11 18" id="KW-0779">Telomere</keyword>
<evidence type="ECO:0000256" key="13">
    <source>
        <dbReference type="ARBA" id="ARBA00023125"/>
    </source>
</evidence>
<dbReference type="GO" id="GO:0008301">
    <property type="term" value="F:DNA binding, bending"/>
    <property type="evidence" value="ECO:0007669"/>
    <property type="project" value="TreeGrafter"/>
</dbReference>
<evidence type="ECO:0000259" key="20">
    <source>
        <dbReference type="PROSITE" id="PS50090"/>
    </source>
</evidence>
<dbReference type="GO" id="GO:0005654">
    <property type="term" value="C:nucleoplasm"/>
    <property type="evidence" value="ECO:0007669"/>
    <property type="project" value="UniProtKB-ARBA"/>
</dbReference>
<dbReference type="Pfam" id="PF08558">
    <property type="entry name" value="TRF"/>
    <property type="match status" value="1"/>
</dbReference>
<evidence type="ECO:0000313" key="22">
    <source>
        <dbReference type="EMBL" id="KAI4539717.1"/>
    </source>
</evidence>
<proteinExistence type="predicted"/>
<evidence type="ECO:0000256" key="3">
    <source>
        <dbReference type="ARBA" id="ARBA00022454"/>
    </source>
</evidence>
<evidence type="ECO:0000256" key="15">
    <source>
        <dbReference type="ARBA" id="ARBA00023242"/>
    </source>
</evidence>
<feature type="domain" description="Myb-like" evidence="20">
    <location>
        <begin position="434"/>
        <end position="487"/>
    </location>
</feature>
<evidence type="ECO:0000256" key="17">
    <source>
        <dbReference type="ARBA" id="ARBA00055936"/>
    </source>
</evidence>
<dbReference type="Gene3D" id="1.25.40.210">
    <property type="entry name" value="Telomere repeat-binding factor, dimerisation domain"/>
    <property type="match status" value="1"/>
</dbReference>
<feature type="region of interest" description="Disordered" evidence="19">
    <location>
        <begin position="63"/>
        <end position="95"/>
    </location>
</feature>
<dbReference type="AlphaFoldDB" id="A0AAD4U4F4"/>
<dbReference type="CDD" id="cd11660">
    <property type="entry name" value="SANT_TRF"/>
    <property type="match status" value="1"/>
</dbReference>
<feature type="region of interest" description="Disordered" evidence="19">
    <location>
        <begin position="384"/>
        <end position="423"/>
    </location>
</feature>
<dbReference type="FunFam" id="1.25.40.210:FF:000001">
    <property type="entry name" value="Telomeric repeat-binding factor"/>
    <property type="match status" value="1"/>
</dbReference>
<dbReference type="GO" id="GO:0008017">
    <property type="term" value="F:microtubule binding"/>
    <property type="evidence" value="ECO:0007669"/>
    <property type="project" value="TreeGrafter"/>
</dbReference>
<dbReference type="SMART" id="SM00717">
    <property type="entry name" value="SANT"/>
    <property type="match status" value="1"/>
</dbReference>
<dbReference type="Gene3D" id="1.10.10.60">
    <property type="entry name" value="Homeodomain-like"/>
    <property type="match status" value="1"/>
</dbReference>
<dbReference type="GO" id="GO:0051301">
    <property type="term" value="P:cell division"/>
    <property type="evidence" value="ECO:0007669"/>
    <property type="project" value="UniProtKB-KW"/>
</dbReference>
<dbReference type="InterPro" id="IPR001005">
    <property type="entry name" value="SANT/Myb"/>
</dbReference>
<dbReference type="PROSITE" id="PS51294">
    <property type="entry name" value="HTH_MYB"/>
    <property type="match status" value="1"/>
</dbReference>
<evidence type="ECO:0000313" key="23">
    <source>
        <dbReference type="Proteomes" id="UP001214576"/>
    </source>
</evidence>
<dbReference type="GO" id="GO:1905839">
    <property type="term" value="P:negative regulation of telomeric D-loop disassembly"/>
    <property type="evidence" value="ECO:0007669"/>
    <property type="project" value="TreeGrafter"/>
</dbReference>
<evidence type="ECO:0000256" key="12">
    <source>
        <dbReference type="ARBA" id="ARBA00022990"/>
    </source>
</evidence>
<dbReference type="SUPFAM" id="SSF46689">
    <property type="entry name" value="Homeodomain-like"/>
    <property type="match status" value="1"/>
</dbReference>
<reference evidence="22" key="1">
    <citation type="submission" date="2022-03" db="EMBL/GenBank/DDBJ databases">
        <title>Genomic analyses of argali, domestic sheep and their hybrids provide insights into chromosomal evolution, heterosis and genetic basis of agronomic traits.</title>
        <authorList>
            <person name="Li M."/>
        </authorList>
    </citation>
    <scope>NUCLEOTIDE SEQUENCE</scope>
    <source>
        <strain evidence="22">CAU-MHL-2022a</strain>
        <tissue evidence="22">Skin</tissue>
    </source>
</reference>
<keyword evidence="14" id="KW-0206">Cytoskeleton</keyword>
<keyword evidence="3" id="KW-0158">Chromosome</keyword>
<dbReference type="GO" id="GO:0003691">
    <property type="term" value="F:double-stranded telomeric DNA binding"/>
    <property type="evidence" value="ECO:0007669"/>
    <property type="project" value="UniProtKB-UniRule"/>
</dbReference>
<dbReference type="GO" id="GO:0008156">
    <property type="term" value="P:negative regulation of DNA replication"/>
    <property type="evidence" value="ECO:0007669"/>
    <property type="project" value="TreeGrafter"/>
</dbReference>
<evidence type="ECO:0000259" key="21">
    <source>
        <dbReference type="PROSITE" id="PS51294"/>
    </source>
</evidence>
<dbReference type="FunFam" id="1.10.10.60:FF:000129">
    <property type="entry name" value="Telomeric repeat-binding factor 2"/>
    <property type="match status" value="1"/>
</dbReference>
<protein>
    <recommendedName>
        <fullName evidence="18">Telomeric repeat-binding factor</fullName>
    </recommendedName>
</protein>
<feature type="region of interest" description="Disordered" evidence="19">
    <location>
        <begin position="1"/>
        <end position="22"/>
    </location>
</feature>
<evidence type="ECO:0000256" key="1">
    <source>
        <dbReference type="ARBA" id="ARBA00004186"/>
    </source>
</evidence>
<dbReference type="PANTHER" id="PTHR46734">
    <property type="entry name" value="TELOMERIC REPEAT-BINDING FACTOR 1 TERF1"/>
    <property type="match status" value="1"/>
</dbReference>
<dbReference type="GO" id="GO:0003720">
    <property type="term" value="F:telomerase activity"/>
    <property type="evidence" value="ECO:0007669"/>
    <property type="project" value="TreeGrafter"/>
</dbReference>
<keyword evidence="8" id="KW-0013">ADP-ribosylation</keyword>
<keyword evidence="15 18" id="KW-0539">Nucleus</keyword>
<dbReference type="InterPro" id="IPR052450">
    <property type="entry name" value="TRBD-Containing_Protein"/>
</dbReference>
<evidence type="ECO:0000256" key="10">
    <source>
        <dbReference type="ARBA" id="ARBA00022843"/>
    </source>
</evidence>
<keyword evidence="9" id="KW-0498">Mitosis</keyword>
<comment type="function">
    <text evidence="17">Binds the telomeric double-stranded 5'-TTAGGG-3' repeat and negatively regulates telomere length. Involved in the regulation of the mitotic spindle. Component of the shelterin complex (telosome) that is involved in the regulation of telomere length and protection. Shelterin associates with arrays of double-stranded 5'-TTAGGG-3' repeats added by telomerase and protects chromosome ends; without its protective activity, telomeres are no longer hidden from the DNA damage surveillance and chromosome ends are inappropriately processed by DNA repair pathways.</text>
</comment>
<dbReference type="GO" id="GO:0042803">
    <property type="term" value="F:protein homodimerization activity"/>
    <property type="evidence" value="ECO:0007669"/>
    <property type="project" value="UniProtKB-UniRule"/>
</dbReference>
<evidence type="ECO:0000256" key="14">
    <source>
        <dbReference type="ARBA" id="ARBA00023212"/>
    </source>
</evidence>
<dbReference type="GO" id="GO:0000783">
    <property type="term" value="C:nuclear telomere cap complex"/>
    <property type="evidence" value="ECO:0007669"/>
    <property type="project" value="TreeGrafter"/>
</dbReference>
<keyword evidence="12" id="KW-0007">Acetylation</keyword>
<feature type="compositionally biased region" description="Polar residues" evidence="19">
    <location>
        <begin position="345"/>
        <end position="369"/>
    </location>
</feature>
<dbReference type="InterPro" id="IPR013867">
    <property type="entry name" value="Telomere_rpt-bd_fac_dimer_dom"/>
</dbReference>
<dbReference type="CDD" id="cd00280">
    <property type="entry name" value="TRFH"/>
    <property type="match status" value="1"/>
</dbReference>
<keyword evidence="7" id="KW-0132">Cell division</keyword>
<keyword evidence="5" id="KW-1017">Isopeptide bond</keyword>
<evidence type="ECO:0000256" key="18">
    <source>
        <dbReference type="PIRNR" id="PIRNR038016"/>
    </source>
</evidence>
<keyword evidence="4" id="KW-0963">Cytoplasm</keyword>
<evidence type="ECO:0000256" key="19">
    <source>
        <dbReference type="SAM" id="MobiDB-lite"/>
    </source>
</evidence>
<keyword evidence="6" id="KW-0597">Phosphoprotein</keyword>
<dbReference type="InterPro" id="IPR017357">
    <property type="entry name" value="TERF1/2"/>
</dbReference>
<evidence type="ECO:0000256" key="2">
    <source>
        <dbReference type="ARBA" id="ARBA00004574"/>
    </source>
</evidence>